<feature type="coiled-coil region" evidence="1">
    <location>
        <begin position="103"/>
        <end position="140"/>
    </location>
</feature>
<dbReference type="Gene3D" id="1.10.1660.10">
    <property type="match status" value="1"/>
</dbReference>
<sequence>MLENLDIPQKSLFKLDEVCTIVGVKPYVLRFWESEFEEVSPLVSSTGQKLFEQKDIQILAKIKSLLFDNKLSIDKAKLVLNGKLDLEKATKPKKVVARSNKPIKAVKSKMANFDIDLDKLEQARGILKELNLKSQSIQQRNNWI</sequence>
<dbReference type="EMBL" id="QDKL01000003">
    <property type="protein sequence ID" value="RZF21108.1"/>
    <property type="molecule type" value="Genomic_DNA"/>
</dbReference>
<gene>
    <name evidence="3" type="ORF">DAY19_14100</name>
</gene>
<keyword evidence="1" id="KW-0175">Coiled coil</keyword>
<evidence type="ECO:0000313" key="3">
    <source>
        <dbReference type="EMBL" id="RZF21108.1"/>
    </source>
</evidence>
<dbReference type="InterPro" id="IPR009061">
    <property type="entry name" value="DNA-bd_dom_put_sf"/>
</dbReference>
<accession>A0ABY0IG70</accession>
<keyword evidence="4" id="KW-1185">Reference proteome</keyword>
<evidence type="ECO:0000256" key="1">
    <source>
        <dbReference type="SAM" id="Coils"/>
    </source>
</evidence>
<dbReference type="Pfam" id="PF13411">
    <property type="entry name" value="MerR_1"/>
    <property type="match status" value="1"/>
</dbReference>
<evidence type="ECO:0000313" key="4">
    <source>
        <dbReference type="Proteomes" id="UP000443582"/>
    </source>
</evidence>
<comment type="caution">
    <text evidence="3">The sequence shown here is derived from an EMBL/GenBank/DDBJ whole genome shotgun (WGS) entry which is preliminary data.</text>
</comment>
<dbReference type="RefSeq" id="WP_115363594.1">
    <property type="nucleotide sequence ID" value="NZ_QDKL01000003.1"/>
</dbReference>
<protein>
    <submittedName>
        <fullName evidence="3">MerR family transcriptional regulator</fullName>
    </submittedName>
</protein>
<evidence type="ECO:0000259" key="2">
    <source>
        <dbReference type="Pfam" id="PF13411"/>
    </source>
</evidence>
<name>A0ABY0IG70_9BACT</name>
<dbReference type="InterPro" id="IPR000551">
    <property type="entry name" value="MerR-type_HTH_dom"/>
</dbReference>
<proteinExistence type="predicted"/>
<organism evidence="3 4">
    <name type="scientific">Halobacteriovorax vibrionivorans</name>
    <dbReference type="NCBI Taxonomy" id="2152716"/>
    <lineage>
        <taxon>Bacteria</taxon>
        <taxon>Pseudomonadati</taxon>
        <taxon>Bdellovibrionota</taxon>
        <taxon>Bacteriovoracia</taxon>
        <taxon>Bacteriovoracales</taxon>
        <taxon>Halobacteriovoraceae</taxon>
        <taxon>Halobacteriovorax</taxon>
    </lineage>
</organism>
<dbReference type="SUPFAM" id="SSF46955">
    <property type="entry name" value="Putative DNA-binding domain"/>
    <property type="match status" value="1"/>
</dbReference>
<reference evidence="4" key="1">
    <citation type="journal article" date="2019" name="Int. J. Syst. Evol. Microbiol.">
        <title>Halobacteriovorax valvorus sp. nov., a novel prokaryotic predator isolated from coastal seawater of China.</title>
        <authorList>
            <person name="Chen M.-X."/>
        </authorList>
    </citation>
    <scope>NUCLEOTIDE SEQUENCE [LARGE SCALE GENOMIC DNA]</scope>
    <source>
        <strain evidence="4">BL9</strain>
    </source>
</reference>
<dbReference type="Proteomes" id="UP000443582">
    <property type="component" value="Unassembled WGS sequence"/>
</dbReference>
<feature type="domain" description="HTH merR-type" evidence="2">
    <location>
        <begin position="14"/>
        <end position="82"/>
    </location>
</feature>